<feature type="transmembrane region" description="Helical" evidence="6">
    <location>
        <begin position="199"/>
        <end position="219"/>
    </location>
</feature>
<dbReference type="InterPro" id="IPR007891">
    <property type="entry name" value="CHASE3"/>
</dbReference>
<dbReference type="Pfam" id="PF00072">
    <property type="entry name" value="Response_reg"/>
    <property type="match status" value="1"/>
</dbReference>
<dbReference type="Gene3D" id="3.30.565.10">
    <property type="entry name" value="Histidine kinase-like ATPase, C-terminal domain"/>
    <property type="match status" value="1"/>
</dbReference>
<proteinExistence type="predicted"/>
<dbReference type="PROSITE" id="PS50110">
    <property type="entry name" value="RESPONSE_REGULATORY"/>
    <property type="match status" value="1"/>
</dbReference>
<dbReference type="InterPro" id="IPR001789">
    <property type="entry name" value="Sig_transdc_resp-reg_receiver"/>
</dbReference>
<dbReference type="InterPro" id="IPR003661">
    <property type="entry name" value="HisK_dim/P_dom"/>
</dbReference>
<evidence type="ECO:0000256" key="5">
    <source>
        <dbReference type="SAM" id="Coils"/>
    </source>
</evidence>
<keyword evidence="10" id="KW-1185">Reference proteome</keyword>
<feature type="transmembrane region" description="Helical" evidence="6">
    <location>
        <begin position="17"/>
        <end position="41"/>
    </location>
</feature>
<gene>
    <name evidence="9" type="ORF">DFR49_1818</name>
</gene>
<keyword evidence="3 4" id="KW-0597">Phosphoprotein</keyword>
<dbReference type="PRINTS" id="PR00344">
    <property type="entry name" value="BCTRLSENSOR"/>
</dbReference>
<evidence type="ECO:0000256" key="2">
    <source>
        <dbReference type="ARBA" id="ARBA00012438"/>
    </source>
</evidence>
<dbReference type="GO" id="GO:0000155">
    <property type="term" value="F:phosphorelay sensor kinase activity"/>
    <property type="evidence" value="ECO:0007669"/>
    <property type="project" value="InterPro"/>
</dbReference>
<dbReference type="InterPro" id="IPR004358">
    <property type="entry name" value="Sig_transdc_His_kin-like_C"/>
</dbReference>
<dbReference type="Gene3D" id="1.10.287.130">
    <property type="match status" value="1"/>
</dbReference>
<dbReference type="PROSITE" id="PS50109">
    <property type="entry name" value="HIS_KIN"/>
    <property type="match status" value="1"/>
</dbReference>
<evidence type="ECO:0000313" key="9">
    <source>
        <dbReference type="EMBL" id="RIA43594.1"/>
    </source>
</evidence>
<evidence type="ECO:0000256" key="1">
    <source>
        <dbReference type="ARBA" id="ARBA00000085"/>
    </source>
</evidence>
<dbReference type="EC" id="2.7.13.3" evidence="2"/>
<sequence>MAGAHPGTGAPIVHWRIILLVVAAVLGIGVLTALVITVSGADRERDRALRLQSHSYEVMILTGGLASTLRQAEASLGRYVISGDRQLGRLYYEQWARAGRQLDRLDQVTGDDPGQQARIIRLRTAYTERGAALSDTALSTFYNKNSQALARFYKARASDSLNTVNRMLDEIVAHERTLLGDRTKTAAATIDRANRVVKILVAFGTLIVLAMIVLGWLAVRALGQRAAARAEAEADRLRVEGLEEMIADATAELKQQAAENAETETKLRQVQKMEAVGQLTGGIAHDFNNMLAVVLGGLELAKRNVSTDPATATRYIDNATEGANRAAALTRRLLAFSRAEALLPEAIDAGALIAGMTELLDRTIGDAITVETRTGDTDWRIWADRHQLENALLNLAVNARDAMEGRGTLTIAVDGATLAAEEIGRCAAGDYVRIAVSDTGCGMTPDVLERVFEPFFTTKPVGKGTGLGLSQIFGFLRQSDGEIAIASTPGEGTTVTVYLPRHVGEAVAAADRETGEPAALPVVGAIEVLVVEDDPRVLAATVGAIEELGHRPIACGDPLLAPSVLARHPQIELIVSDVLMPTQTGPEMIAALAPLNRHLAVLFVTGYSGEATGADFHGHTVLRKPYTLAGLEAAIATAMAVERAAPPHRVAAE</sequence>
<dbReference type="InterPro" id="IPR011006">
    <property type="entry name" value="CheY-like_superfamily"/>
</dbReference>
<feature type="domain" description="Response regulatory" evidence="8">
    <location>
        <begin position="527"/>
        <end position="639"/>
    </location>
</feature>
<feature type="modified residue" description="4-aspartylphosphate" evidence="4">
    <location>
        <position position="577"/>
    </location>
</feature>
<dbReference type="SMART" id="SM00388">
    <property type="entry name" value="HisKA"/>
    <property type="match status" value="1"/>
</dbReference>
<dbReference type="SUPFAM" id="SSF47384">
    <property type="entry name" value="Homodimeric domain of signal transducing histidine kinase"/>
    <property type="match status" value="1"/>
</dbReference>
<dbReference type="Gene3D" id="3.40.50.2300">
    <property type="match status" value="1"/>
</dbReference>
<dbReference type="CDD" id="cd00082">
    <property type="entry name" value="HisKA"/>
    <property type="match status" value="1"/>
</dbReference>
<dbReference type="PANTHER" id="PTHR43065:SF42">
    <property type="entry name" value="TWO-COMPONENT SENSOR PPRA"/>
    <property type="match status" value="1"/>
</dbReference>
<reference evidence="9 10" key="1">
    <citation type="submission" date="2018-08" db="EMBL/GenBank/DDBJ databases">
        <title>Genomic Encyclopedia of Type Strains, Phase IV (KMG-IV): sequencing the most valuable type-strain genomes for metagenomic binning, comparative biology and taxonomic classification.</title>
        <authorList>
            <person name="Goeker M."/>
        </authorList>
    </citation>
    <scope>NUCLEOTIDE SEQUENCE [LARGE SCALE GENOMIC DNA]</scope>
    <source>
        <strain evidence="9 10">DSM 25527</strain>
    </source>
</reference>
<dbReference type="InterPro" id="IPR036097">
    <property type="entry name" value="HisK_dim/P_sf"/>
</dbReference>
<keyword evidence="5" id="KW-0175">Coiled coil</keyword>
<feature type="domain" description="Histidine kinase" evidence="7">
    <location>
        <begin position="282"/>
        <end position="503"/>
    </location>
</feature>
<dbReference type="RefSeq" id="WP_211325850.1">
    <property type="nucleotide sequence ID" value="NZ_QXDC01000003.1"/>
</dbReference>
<keyword evidence="6" id="KW-0472">Membrane</keyword>
<evidence type="ECO:0000313" key="10">
    <source>
        <dbReference type="Proteomes" id="UP000266568"/>
    </source>
</evidence>
<keyword evidence="6" id="KW-1133">Transmembrane helix</keyword>
<dbReference type="SUPFAM" id="SSF52172">
    <property type="entry name" value="CheY-like"/>
    <property type="match status" value="1"/>
</dbReference>
<dbReference type="Pfam" id="PF00512">
    <property type="entry name" value="HisKA"/>
    <property type="match status" value="1"/>
</dbReference>
<dbReference type="EMBL" id="QXDC01000003">
    <property type="protein sequence ID" value="RIA43594.1"/>
    <property type="molecule type" value="Genomic_DNA"/>
</dbReference>
<dbReference type="Proteomes" id="UP000266568">
    <property type="component" value="Unassembled WGS sequence"/>
</dbReference>
<evidence type="ECO:0000259" key="7">
    <source>
        <dbReference type="PROSITE" id="PS50109"/>
    </source>
</evidence>
<comment type="catalytic activity">
    <reaction evidence="1">
        <text>ATP + protein L-histidine = ADP + protein N-phospho-L-histidine.</text>
        <dbReference type="EC" id="2.7.13.3"/>
    </reaction>
</comment>
<dbReference type="InterPro" id="IPR036890">
    <property type="entry name" value="HATPase_C_sf"/>
</dbReference>
<dbReference type="SUPFAM" id="SSF55874">
    <property type="entry name" value="ATPase domain of HSP90 chaperone/DNA topoisomerase II/histidine kinase"/>
    <property type="match status" value="1"/>
</dbReference>
<dbReference type="PANTHER" id="PTHR43065">
    <property type="entry name" value="SENSOR HISTIDINE KINASE"/>
    <property type="match status" value="1"/>
</dbReference>
<accession>A0A397PBW2</accession>
<dbReference type="AlphaFoldDB" id="A0A397PBW2"/>
<dbReference type="SMART" id="SM00387">
    <property type="entry name" value="HATPase_c"/>
    <property type="match status" value="1"/>
</dbReference>
<dbReference type="SMART" id="SM00448">
    <property type="entry name" value="REC"/>
    <property type="match status" value="1"/>
</dbReference>
<evidence type="ECO:0000259" key="8">
    <source>
        <dbReference type="PROSITE" id="PS50110"/>
    </source>
</evidence>
<evidence type="ECO:0000256" key="6">
    <source>
        <dbReference type="SAM" id="Phobius"/>
    </source>
</evidence>
<feature type="coiled-coil region" evidence="5">
    <location>
        <begin position="232"/>
        <end position="273"/>
    </location>
</feature>
<dbReference type="Pfam" id="PF02518">
    <property type="entry name" value="HATPase_c"/>
    <property type="match status" value="1"/>
</dbReference>
<comment type="caution">
    <text evidence="9">The sequence shown here is derived from an EMBL/GenBank/DDBJ whole genome shotgun (WGS) entry which is preliminary data.</text>
</comment>
<organism evidence="9 10">
    <name type="scientific">Hephaestia caeni</name>
    <dbReference type="NCBI Taxonomy" id="645617"/>
    <lineage>
        <taxon>Bacteria</taxon>
        <taxon>Pseudomonadati</taxon>
        <taxon>Pseudomonadota</taxon>
        <taxon>Alphaproteobacteria</taxon>
        <taxon>Sphingomonadales</taxon>
        <taxon>Sphingomonadaceae</taxon>
        <taxon>Hephaestia</taxon>
    </lineage>
</organism>
<dbReference type="InterPro" id="IPR003594">
    <property type="entry name" value="HATPase_dom"/>
</dbReference>
<dbReference type="Pfam" id="PF05227">
    <property type="entry name" value="CHASE3"/>
    <property type="match status" value="1"/>
</dbReference>
<evidence type="ECO:0000256" key="3">
    <source>
        <dbReference type="ARBA" id="ARBA00022553"/>
    </source>
</evidence>
<protein>
    <recommendedName>
        <fullName evidence="2">histidine kinase</fullName>
        <ecNumber evidence="2">2.7.13.3</ecNumber>
    </recommendedName>
</protein>
<evidence type="ECO:0000256" key="4">
    <source>
        <dbReference type="PROSITE-ProRule" id="PRU00169"/>
    </source>
</evidence>
<keyword evidence="6" id="KW-0812">Transmembrane</keyword>
<dbReference type="InterPro" id="IPR005467">
    <property type="entry name" value="His_kinase_dom"/>
</dbReference>
<name>A0A397PBW2_9SPHN</name>